<name>A0AA43RM44_9LACT</name>
<dbReference type="EMBL" id="JAUNQW010000004">
    <property type="protein sequence ID" value="MDO5457034.1"/>
    <property type="molecule type" value="Genomic_DNA"/>
</dbReference>
<keyword evidence="1" id="KW-0378">Hydrolase</keyword>
<dbReference type="AlphaFoldDB" id="A0AA43RM44"/>
<dbReference type="Proteomes" id="UP001171751">
    <property type="component" value="Unassembled WGS sequence"/>
</dbReference>
<evidence type="ECO:0000313" key="2">
    <source>
        <dbReference type="Proteomes" id="UP001171751"/>
    </source>
</evidence>
<reference evidence="1" key="1">
    <citation type="submission" date="2023-07" db="EMBL/GenBank/DDBJ databases">
        <title>Between Cages and Wild: Unraveling the Impact of Captivity on Animal Microbiomes and Antimicrobial Resistance.</title>
        <authorList>
            <person name="Schmartz G.P."/>
            <person name="Rehner J."/>
            <person name="Schuff M.J."/>
            <person name="Becker S.L."/>
            <person name="Kravczyk M."/>
            <person name="Gurevich A."/>
            <person name="Francke R."/>
            <person name="Mueller R."/>
            <person name="Keller V."/>
            <person name="Keller A."/>
        </authorList>
    </citation>
    <scope>NUCLEOTIDE SEQUENCE</scope>
    <source>
        <strain evidence="1">S39M_St_73</strain>
    </source>
</reference>
<comment type="caution">
    <text evidence="1">The sequence shown here is derived from an EMBL/GenBank/DDBJ whole genome shotgun (WGS) entry which is preliminary data.</text>
</comment>
<proteinExistence type="predicted"/>
<accession>A0AA43RM44</accession>
<dbReference type="Gene3D" id="1.10.3210.10">
    <property type="entry name" value="Hypothetical protein af1432"/>
    <property type="match status" value="1"/>
</dbReference>
<keyword evidence="2" id="KW-1185">Reference proteome</keyword>
<evidence type="ECO:0000313" key="1">
    <source>
        <dbReference type="EMBL" id="MDO5457034.1"/>
    </source>
</evidence>
<protein>
    <submittedName>
        <fullName evidence="1">Hydrolase</fullName>
    </submittedName>
</protein>
<sequence length="174" mass="20078">MEFIPTHIQTDTEYMDIVGDLITNDKLQAMDEITHHYHTTRLRHSLSVSYISYKFAKMRRLDHKSIARAGVLHDFFLEDREEIADLDMGSHGEAHPKIAFENARDLTTISDLEGDIILSHMFLSCLKSPKPKYKESFLLSYVDKQCAITEFLTPANRVYNQTVDSLKNFIVPNV</sequence>
<dbReference type="SUPFAM" id="SSF109604">
    <property type="entry name" value="HD-domain/PDEase-like"/>
    <property type="match status" value="1"/>
</dbReference>
<gene>
    <name evidence="1" type="ORF">Q4F26_01685</name>
</gene>
<organism evidence="1 2">
    <name type="scientific">Atopococcus tabaci</name>
    <dbReference type="NCBI Taxonomy" id="269774"/>
    <lineage>
        <taxon>Bacteria</taxon>
        <taxon>Bacillati</taxon>
        <taxon>Bacillota</taxon>
        <taxon>Bacilli</taxon>
        <taxon>Lactobacillales</taxon>
        <taxon>Carnobacteriaceae</taxon>
        <taxon>Atopococcus</taxon>
    </lineage>
</organism>
<dbReference type="GO" id="GO:0016787">
    <property type="term" value="F:hydrolase activity"/>
    <property type="evidence" value="ECO:0007669"/>
    <property type="project" value="UniProtKB-KW"/>
</dbReference>